<organism evidence="2 3">
    <name type="scientific">Carnegiea gigantea</name>
    <dbReference type="NCBI Taxonomy" id="171969"/>
    <lineage>
        <taxon>Eukaryota</taxon>
        <taxon>Viridiplantae</taxon>
        <taxon>Streptophyta</taxon>
        <taxon>Embryophyta</taxon>
        <taxon>Tracheophyta</taxon>
        <taxon>Spermatophyta</taxon>
        <taxon>Magnoliopsida</taxon>
        <taxon>eudicotyledons</taxon>
        <taxon>Gunneridae</taxon>
        <taxon>Pentapetalae</taxon>
        <taxon>Caryophyllales</taxon>
        <taxon>Cactineae</taxon>
        <taxon>Cactaceae</taxon>
        <taxon>Cactoideae</taxon>
        <taxon>Echinocereeae</taxon>
        <taxon>Carnegiea</taxon>
    </lineage>
</organism>
<feature type="compositionally biased region" description="Polar residues" evidence="1">
    <location>
        <begin position="45"/>
        <end position="59"/>
    </location>
</feature>
<comment type="caution">
    <text evidence="2">The sequence shown here is derived from an EMBL/GenBank/DDBJ whole genome shotgun (WGS) entry which is preliminary data.</text>
</comment>
<protein>
    <submittedName>
        <fullName evidence="2">Uncharacterized protein</fullName>
    </submittedName>
</protein>
<dbReference type="EMBL" id="JAKOGI010000221">
    <property type="protein sequence ID" value="KAJ8439395.1"/>
    <property type="molecule type" value="Genomic_DNA"/>
</dbReference>
<accession>A0A9Q1QG99</accession>
<feature type="region of interest" description="Disordered" evidence="1">
    <location>
        <begin position="181"/>
        <end position="219"/>
    </location>
</feature>
<feature type="region of interest" description="Disordered" evidence="1">
    <location>
        <begin position="31"/>
        <end position="95"/>
    </location>
</feature>
<keyword evidence="3" id="KW-1185">Reference proteome</keyword>
<sequence>MSNEKESSSQGVALDMNKRFKTAGKFRELLAARCGSPQPQGVPKETSSTASTLDNSIDPKQQENEEGENDRVKDEKQYSGEKQADGEEREDEEDIDVRLARIIELPSDADDYDEEGREWGRFEIHNCPSRQIVQDGYWRFTMLCMEFLKVRSNITIIELRPMKVANEFDWSIHSELPAARCGTPQPQQVPKETPSTASTLANSEQRTASSSPMQNKEKVKNESMLNKICISKQRTKFCGHDH</sequence>
<feature type="compositionally biased region" description="Basic and acidic residues" evidence="1">
    <location>
        <begin position="69"/>
        <end position="86"/>
    </location>
</feature>
<dbReference type="AlphaFoldDB" id="A0A9Q1QG99"/>
<evidence type="ECO:0000256" key="1">
    <source>
        <dbReference type="SAM" id="MobiDB-lite"/>
    </source>
</evidence>
<gene>
    <name evidence="2" type="ORF">Cgig2_021809</name>
</gene>
<evidence type="ECO:0000313" key="2">
    <source>
        <dbReference type="EMBL" id="KAJ8439395.1"/>
    </source>
</evidence>
<dbReference type="Proteomes" id="UP001153076">
    <property type="component" value="Unassembled WGS sequence"/>
</dbReference>
<feature type="compositionally biased region" description="Polar residues" evidence="1">
    <location>
        <begin position="184"/>
        <end position="214"/>
    </location>
</feature>
<proteinExistence type="predicted"/>
<reference evidence="2" key="1">
    <citation type="submission" date="2022-04" db="EMBL/GenBank/DDBJ databases">
        <title>Carnegiea gigantea Genome sequencing and assembly v2.</title>
        <authorList>
            <person name="Copetti D."/>
            <person name="Sanderson M.J."/>
            <person name="Burquez A."/>
            <person name="Wojciechowski M.F."/>
        </authorList>
    </citation>
    <scope>NUCLEOTIDE SEQUENCE</scope>
    <source>
        <strain evidence="2">SGP5-SGP5p</strain>
        <tissue evidence="2">Aerial part</tissue>
    </source>
</reference>
<name>A0A9Q1QG99_9CARY</name>
<evidence type="ECO:0000313" key="3">
    <source>
        <dbReference type="Proteomes" id="UP001153076"/>
    </source>
</evidence>